<dbReference type="CDD" id="cd00174">
    <property type="entry name" value="SH3"/>
    <property type="match status" value="1"/>
</dbReference>
<proteinExistence type="predicted"/>
<gene>
    <name evidence="7" type="ORF">AURANDRAFT_64899</name>
</gene>
<dbReference type="Proteomes" id="UP000002729">
    <property type="component" value="Unassembled WGS sequence"/>
</dbReference>
<dbReference type="EMBL" id="GL833131">
    <property type="protein sequence ID" value="EGB07239.1"/>
    <property type="molecule type" value="Genomic_DNA"/>
</dbReference>
<keyword evidence="3" id="KW-0963">Cytoplasm</keyword>
<dbReference type="GeneID" id="20225063"/>
<evidence type="ECO:0000313" key="7">
    <source>
        <dbReference type="EMBL" id="EGB07239.1"/>
    </source>
</evidence>
<evidence type="ECO:0000256" key="4">
    <source>
        <dbReference type="PROSITE-ProRule" id="PRU00192"/>
    </source>
</evidence>
<evidence type="ECO:0000259" key="6">
    <source>
        <dbReference type="PROSITE" id="PS50002"/>
    </source>
</evidence>
<evidence type="ECO:0000256" key="2">
    <source>
        <dbReference type="ARBA" id="ARBA00022443"/>
    </source>
</evidence>
<dbReference type="KEGG" id="aaf:AURANDRAFT_64899"/>
<feature type="compositionally biased region" description="Pro residues" evidence="5">
    <location>
        <begin position="156"/>
        <end position="168"/>
    </location>
</feature>
<keyword evidence="8" id="KW-1185">Reference proteome</keyword>
<dbReference type="RefSeq" id="XP_009037874.1">
    <property type="nucleotide sequence ID" value="XM_009039626.1"/>
</dbReference>
<feature type="domain" description="SH3" evidence="6">
    <location>
        <begin position="207"/>
        <end position="268"/>
    </location>
</feature>
<dbReference type="PROSITE" id="PS50002">
    <property type="entry name" value="SH3"/>
    <property type="match status" value="1"/>
</dbReference>
<dbReference type="OrthoDB" id="443981at2759"/>
<name>F0YC58_AURAN</name>
<reference evidence="7 8" key="1">
    <citation type="journal article" date="2011" name="Proc. Natl. Acad. Sci. U.S.A.">
        <title>Niche of harmful alga Aureococcus anophagefferens revealed through ecogenomics.</title>
        <authorList>
            <person name="Gobler C.J."/>
            <person name="Berry D.L."/>
            <person name="Dyhrman S.T."/>
            <person name="Wilhelm S.W."/>
            <person name="Salamov A."/>
            <person name="Lobanov A.V."/>
            <person name="Zhang Y."/>
            <person name="Collier J.L."/>
            <person name="Wurch L.L."/>
            <person name="Kustka A.B."/>
            <person name="Dill B.D."/>
            <person name="Shah M."/>
            <person name="VerBerkmoes N.C."/>
            <person name="Kuo A."/>
            <person name="Terry A."/>
            <person name="Pangilinan J."/>
            <person name="Lindquist E.A."/>
            <person name="Lucas S."/>
            <person name="Paulsen I.T."/>
            <person name="Hattenrath-Lehmann T.K."/>
            <person name="Talmage S.C."/>
            <person name="Walker E.A."/>
            <person name="Koch F."/>
            <person name="Burson A.M."/>
            <person name="Marcoval M.A."/>
            <person name="Tang Y.Z."/>
            <person name="Lecleir G.R."/>
            <person name="Coyne K.J."/>
            <person name="Berg G.M."/>
            <person name="Bertrand E.M."/>
            <person name="Saito M.A."/>
            <person name="Gladyshev V.N."/>
            <person name="Grigoriev I.V."/>
        </authorList>
    </citation>
    <scope>NUCLEOTIDE SEQUENCE [LARGE SCALE GENOMIC DNA]</scope>
    <source>
        <strain evidence="8">CCMP 1984</strain>
    </source>
</reference>
<protein>
    <recommendedName>
        <fullName evidence="6">SH3 domain-containing protein</fullName>
    </recommendedName>
</protein>
<dbReference type="InterPro" id="IPR046982">
    <property type="entry name" value="BIN3/RVS161-like"/>
</dbReference>
<dbReference type="GO" id="GO:1990528">
    <property type="term" value="C:Rvs161p-Rvs167p complex"/>
    <property type="evidence" value="ECO:0007669"/>
    <property type="project" value="TreeGrafter"/>
</dbReference>
<dbReference type="InterPro" id="IPR036028">
    <property type="entry name" value="SH3-like_dom_sf"/>
</dbReference>
<dbReference type="GO" id="GO:0051666">
    <property type="term" value="P:actin cortical patch localization"/>
    <property type="evidence" value="ECO:0007669"/>
    <property type="project" value="InterPro"/>
</dbReference>
<dbReference type="PRINTS" id="PR00452">
    <property type="entry name" value="SH3DOMAIN"/>
</dbReference>
<dbReference type="GO" id="GO:0043332">
    <property type="term" value="C:mating projection tip"/>
    <property type="evidence" value="ECO:0007669"/>
    <property type="project" value="TreeGrafter"/>
</dbReference>
<dbReference type="GO" id="GO:0006897">
    <property type="term" value="P:endocytosis"/>
    <property type="evidence" value="ECO:0007669"/>
    <property type="project" value="InterPro"/>
</dbReference>
<dbReference type="SMART" id="SM00326">
    <property type="entry name" value="SH3"/>
    <property type="match status" value="1"/>
</dbReference>
<evidence type="ECO:0000256" key="3">
    <source>
        <dbReference type="ARBA" id="ARBA00022490"/>
    </source>
</evidence>
<organism evidence="8">
    <name type="scientific">Aureococcus anophagefferens</name>
    <name type="common">Harmful bloom alga</name>
    <dbReference type="NCBI Taxonomy" id="44056"/>
    <lineage>
        <taxon>Eukaryota</taxon>
        <taxon>Sar</taxon>
        <taxon>Stramenopiles</taxon>
        <taxon>Ochrophyta</taxon>
        <taxon>Pelagophyceae</taxon>
        <taxon>Pelagomonadales</taxon>
        <taxon>Pelagomonadaceae</taxon>
        <taxon>Aureococcus</taxon>
    </lineage>
</organism>
<evidence type="ECO:0000256" key="1">
    <source>
        <dbReference type="ARBA" id="ARBA00004496"/>
    </source>
</evidence>
<accession>F0YC58</accession>
<dbReference type="PANTHER" id="PTHR47174">
    <property type="entry name" value="BRIDGING INTEGRATOR 3"/>
    <property type="match status" value="1"/>
</dbReference>
<dbReference type="Gene3D" id="2.30.30.40">
    <property type="entry name" value="SH3 Domains"/>
    <property type="match status" value="1"/>
</dbReference>
<comment type="subcellular location">
    <subcellularLocation>
        <location evidence="1">Cytoplasm</location>
    </subcellularLocation>
</comment>
<keyword evidence="2 4" id="KW-0728">SH3 domain</keyword>
<dbReference type="GO" id="GO:0008289">
    <property type="term" value="F:lipid binding"/>
    <property type="evidence" value="ECO:0007669"/>
    <property type="project" value="TreeGrafter"/>
</dbReference>
<evidence type="ECO:0000313" key="8">
    <source>
        <dbReference type="Proteomes" id="UP000002729"/>
    </source>
</evidence>
<dbReference type="eggNOG" id="KOG3771">
    <property type="taxonomic scope" value="Eukaryota"/>
</dbReference>
<feature type="compositionally biased region" description="Pro residues" evidence="5">
    <location>
        <begin position="196"/>
        <end position="206"/>
    </location>
</feature>
<feature type="region of interest" description="Disordered" evidence="5">
    <location>
        <begin position="147"/>
        <end position="206"/>
    </location>
</feature>
<dbReference type="GO" id="GO:0031097">
    <property type="term" value="C:medial cortex"/>
    <property type="evidence" value="ECO:0007669"/>
    <property type="project" value="TreeGrafter"/>
</dbReference>
<sequence>MVDEPLAAAGRNATAVDLVTKRRDCRLDRDSFATRKLDDRLDEANCKLDGLTGACEAEFDAFRGRVGAAVTRVLGALGGVECAWACGVAGPATAACEDVADRGSPALKTFSSAALARVAAHRRDLARARDAEATRLAEETAAAAEAAGLEAAAAAAPPPEPATPPAASPPKRRDSVKMPTGRAEAPPLPTGDRPAPRLPARPTPAEPPVEIVSALHAYAGQRSGDLSFAAGDRITVVSKKADGWWIGFVDDPSAKGEFPSNYVAPPPPP</sequence>
<evidence type="ECO:0000256" key="5">
    <source>
        <dbReference type="SAM" id="MobiDB-lite"/>
    </source>
</evidence>
<dbReference type="SUPFAM" id="SSF50044">
    <property type="entry name" value="SH3-domain"/>
    <property type="match status" value="1"/>
</dbReference>
<dbReference type="AlphaFoldDB" id="F0YC58"/>
<dbReference type="InParanoid" id="F0YC58"/>
<dbReference type="GO" id="GO:0015629">
    <property type="term" value="C:actin cytoskeleton"/>
    <property type="evidence" value="ECO:0007669"/>
    <property type="project" value="TreeGrafter"/>
</dbReference>
<dbReference type="PANTHER" id="PTHR47174:SF3">
    <property type="entry name" value="BRIDGING INTEGRATOR 3"/>
    <property type="match status" value="1"/>
</dbReference>
<dbReference type="GO" id="GO:0097320">
    <property type="term" value="P:plasma membrane tubulation"/>
    <property type="evidence" value="ECO:0007669"/>
    <property type="project" value="TreeGrafter"/>
</dbReference>
<dbReference type="Pfam" id="PF00018">
    <property type="entry name" value="SH3_1"/>
    <property type="match status" value="1"/>
</dbReference>
<dbReference type="InterPro" id="IPR001452">
    <property type="entry name" value="SH3_domain"/>
</dbReference>